<sequence length="152" mass="17379">MFEVLDVWEVGVEKMADYNSVVSLSREEFEQSAPSREELEDETKSTKSDAVDIAKMERLLDLRPGMLAGDEYYLERLSCQCCGRLLTMYDFVFTGLVDGGHSKSLIVHTFVGSKLVVNEPRRIRCSACGEIARHSPWYRMPQSYGCRPIHFE</sequence>
<organism evidence="1 2">
    <name type="scientific">Rhodococcus opacus (strain B4)</name>
    <dbReference type="NCBI Taxonomy" id="632772"/>
    <lineage>
        <taxon>Bacteria</taxon>
        <taxon>Bacillati</taxon>
        <taxon>Actinomycetota</taxon>
        <taxon>Actinomycetes</taxon>
        <taxon>Mycobacteriales</taxon>
        <taxon>Nocardiaceae</taxon>
        <taxon>Rhodococcus</taxon>
    </lineage>
</organism>
<name>C1B7A3_RHOOB</name>
<dbReference type="KEGG" id="rop:ROP_33090"/>
<reference evidence="1 2" key="1">
    <citation type="submission" date="2009-03" db="EMBL/GenBank/DDBJ databases">
        <title>Comparison of the complete genome sequences of Rhodococcus erythropolis PR4 and Rhodococcus opacus B4.</title>
        <authorList>
            <person name="Takarada H."/>
            <person name="Sekine M."/>
            <person name="Hosoyama A."/>
            <person name="Yamada R."/>
            <person name="Fujisawa T."/>
            <person name="Omata S."/>
            <person name="Shimizu A."/>
            <person name="Tsukatani N."/>
            <person name="Tanikawa S."/>
            <person name="Fujita N."/>
            <person name="Harayama S."/>
        </authorList>
    </citation>
    <scope>NUCLEOTIDE SEQUENCE [LARGE SCALE GENOMIC DNA]</scope>
    <source>
        <strain evidence="1 2">B4</strain>
    </source>
</reference>
<dbReference type="EMBL" id="AP011115">
    <property type="protein sequence ID" value="BAH51556.1"/>
    <property type="molecule type" value="Genomic_DNA"/>
</dbReference>
<evidence type="ECO:0000313" key="2">
    <source>
        <dbReference type="Proteomes" id="UP000002212"/>
    </source>
</evidence>
<evidence type="ECO:0000313" key="1">
    <source>
        <dbReference type="EMBL" id="BAH51556.1"/>
    </source>
</evidence>
<dbReference type="AlphaFoldDB" id="C1B7A3"/>
<accession>C1B7A3</accession>
<proteinExistence type="predicted"/>
<dbReference type="RefSeq" id="WP_012690507.1">
    <property type="nucleotide sequence ID" value="NC_012522.1"/>
</dbReference>
<dbReference type="STRING" id="632772.ROP_33090"/>
<gene>
    <name evidence="1" type="ordered locus">ROP_33090</name>
</gene>
<dbReference type="OrthoDB" id="3078455at2"/>
<dbReference type="HOGENOM" id="CLU_1720932_0_0_11"/>
<dbReference type="Proteomes" id="UP000002212">
    <property type="component" value="Chromosome"/>
</dbReference>
<protein>
    <submittedName>
        <fullName evidence="1">Uncharacterized protein</fullName>
    </submittedName>
</protein>
<dbReference type="PATRIC" id="fig|632772.20.peg.3471"/>